<proteinExistence type="predicted"/>
<dbReference type="AlphaFoldDB" id="A0A6J6G5Y7"/>
<sequence length="195" mass="20293">MVSRRQAWAQRKPTQRAFLGFALIGVSVAGTAATIAINSDGTTAVMTNRVITAGSLISEADVHEVRVSSTEALSEVNAADVVGRRASVDLAINSTVVIDHLEPASLTTSVVSVPLSIAPAESIIPGRRIELWAMSSDGVEPVRLVARNAVVVSSRSSGFGGEVMMDVSLPFREVHSVLAAIGANTRIVATTASSE</sequence>
<organism evidence="1">
    <name type="scientific">freshwater metagenome</name>
    <dbReference type="NCBI Taxonomy" id="449393"/>
    <lineage>
        <taxon>unclassified sequences</taxon>
        <taxon>metagenomes</taxon>
        <taxon>ecological metagenomes</taxon>
    </lineage>
</organism>
<dbReference type="EMBL" id="CAEZUE010000083">
    <property type="protein sequence ID" value="CAB4594574.1"/>
    <property type="molecule type" value="Genomic_DNA"/>
</dbReference>
<protein>
    <submittedName>
        <fullName evidence="1">Unannotated protein</fullName>
    </submittedName>
</protein>
<accession>A0A6J6G5Y7</accession>
<reference evidence="1" key="1">
    <citation type="submission" date="2020-05" db="EMBL/GenBank/DDBJ databases">
        <authorList>
            <person name="Chiriac C."/>
            <person name="Salcher M."/>
            <person name="Ghai R."/>
            <person name="Kavagutti S V."/>
        </authorList>
    </citation>
    <scope>NUCLEOTIDE SEQUENCE</scope>
</reference>
<name>A0A6J6G5Y7_9ZZZZ</name>
<gene>
    <name evidence="1" type="ORF">UFOPK1788_00717</name>
</gene>
<dbReference type="CDD" id="cd11614">
    <property type="entry name" value="SAF_CpaB_FlgA_like"/>
    <property type="match status" value="1"/>
</dbReference>
<evidence type="ECO:0000313" key="1">
    <source>
        <dbReference type="EMBL" id="CAB4594574.1"/>
    </source>
</evidence>